<evidence type="ECO:0000259" key="5">
    <source>
        <dbReference type="Pfam" id="PF01494"/>
    </source>
</evidence>
<keyword evidence="7" id="KW-1185">Reference proteome</keyword>
<dbReference type="Pfam" id="PF01494">
    <property type="entry name" value="FAD_binding_3"/>
    <property type="match status" value="1"/>
</dbReference>
<dbReference type="Gene3D" id="3.50.50.60">
    <property type="entry name" value="FAD/NAD(P)-binding domain"/>
    <property type="match status" value="1"/>
</dbReference>
<dbReference type="PANTHER" id="PTHR45934:SF2">
    <property type="entry name" value="MONOOXYGENASE 1"/>
    <property type="match status" value="1"/>
</dbReference>
<comment type="similarity">
    <text evidence="3">Belongs to the 3-hydroxybenzoate 6-hydroxylase family.</text>
</comment>
<keyword evidence="2" id="KW-0503">Monooxygenase</keyword>
<evidence type="ECO:0000313" key="6">
    <source>
        <dbReference type="EMBL" id="KAL0007379.1"/>
    </source>
</evidence>
<feature type="transmembrane region" description="Helical" evidence="4">
    <location>
        <begin position="365"/>
        <end position="385"/>
    </location>
</feature>
<dbReference type="InterPro" id="IPR036188">
    <property type="entry name" value="FAD/NAD-bd_sf"/>
</dbReference>
<feature type="domain" description="FAD-binding" evidence="5">
    <location>
        <begin position="8"/>
        <end position="322"/>
    </location>
</feature>
<gene>
    <name evidence="6" type="ORF">SO802_008881</name>
</gene>
<keyword evidence="4" id="KW-0812">Transmembrane</keyword>
<name>A0AAW2DAX0_9ROSI</name>
<dbReference type="InterPro" id="IPR002938">
    <property type="entry name" value="FAD-bd"/>
</dbReference>
<keyword evidence="4" id="KW-1133">Transmembrane helix</keyword>
<dbReference type="PRINTS" id="PR00420">
    <property type="entry name" value="RNGMNOXGNASE"/>
</dbReference>
<comment type="caution">
    <text evidence="6">The sequence shown here is derived from an EMBL/GenBank/DDBJ whole genome shotgun (WGS) entry which is preliminary data.</text>
</comment>
<evidence type="ECO:0000313" key="7">
    <source>
        <dbReference type="Proteomes" id="UP001459277"/>
    </source>
</evidence>
<dbReference type="PANTHER" id="PTHR45934">
    <property type="entry name" value="FAD/NAD(P)-BINDING OXIDOREDUCTASE FAMILY PROTEIN"/>
    <property type="match status" value="1"/>
</dbReference>
<accession>A0AAW2DAX0</accession>
<sequence>MEVAEHKEIVVVGGGICGLATALALHRKGISSLVLERADTLRDTGAAIGIQTNGWRALDQLGVGLKLRQTAIPLIGFRDVSANNVSLKEVPIGSGEARCLKRSVLMETLANDLPIGTICFGCRILTVELDPITSYPILQLQDGRVIKAKVVIGCDGVNSVIADFLGLKPPRVSPTCNVRGFTHYPSGHGFSPEFVTINKDHVFLGRIPLNDKLVYWFIARPRTPQDSTVSNDPELMRNSSMESIIDFPNEMVEMVKNSELTSLTLTGTRYRAPWDLLLESFRKSTVTVAGDAMHVMGPFLGQGGSAALEDAVVLARCLAKEMCVSAATDPKRNRNRIEAAMDQYVRERRLRLVHLSTKVYTIGSLLEPSSLVMKIICIVLLIIFFRDRLGHTRYDCGKL</sequence>
<dbReference type="GO" id="GO:0071949">
    <property type="term" value="F:FAD binding"/>
    <property type="evidence" value="ECO:0007669"/>
    <property type="project" value="InterPro"/>
</dbReference>
<evidence type="ECO:0000256" key="3">
    <source>
        <dbReference type="ARBA" id="ARBA00024018"/>
    </source>
</evidence>
<dbReference type="SUPFAM" id="SSF51905">
    <property type="entry name" value="FAD/NAD(P)-binding domain"/>
    <property type="match status" value="1"/>
</dbReference>
<dbReference type="GO" id="GO:0004497">
    <property type="term" value="F:monooxygenase activity"/>
    <property type="evidence" value="ECO:0007669"/>
    <property type="project" value="UniProtKB-KW"/>
</dbReference>
<dbReference type="InterPro" id="IPR044560">
    <property type="entry name" value="MOase"/>
</dbReference>
<evidence type="ECO:0000256" key="4">
    <source>
        <dbReference type="SAM" id="Phobius"/>
    </source>
</evidence>
<proteinExistence type="inferred from homology"/>
<evidence type="ECO:0000256" key="1">
    <source>
        <dbReference type="ARBA" id="ARBA00023002"/>
    </source>
</evidence>
<organism evidence="6 7">
    <name type="scientific">Lithocarpus litseifolius</name>
    <dbReference type="NCBI Taxonomy" id="425828"/>
    <lineage>
        <taxon>Eukaryota</taxon>
        <taxon>Viridiplantae</taxon>
        <taxon>Streptophyta</taxon>
        <taxon>Embryophyta</taxon>
        <taxon>Tracheophyta</taxon>
        <taxon>Spermatophyta</taxon>
        <taxon>Magnoliopsida</taxon>
        <taxon>eudicotyledons</taxon>
        <taxon>Gunneridae</taxon>
        <taxon>Pentapetalae</taxon>
        <taxon>rosids</taxon>
        <taxon>fabids</taxon>
        <taxon>Fagales</taxon>
        <taxon>Fagaceae</taxon>
        <taxon>Lithocarpus</taxon>
    </lineage>
</organism>
<dbReference type="Proteomes" id="UP001459277">
    <property type="component" value="Unassembled WGS sequence"/>
</dbReference>
<protein>
    <recommendedName>
        <fullName evidence="5">FAD-binding domain-containing protein</fullName>
    </recommendedName>
</protein>
<reference evidence="6 7" key="1">
    <citation type="submission" date="2024-01" db="EMBL/GenBank/DDBJ databases">
        <title>A telomere-to-telomere, gap-free genome of sweet tea (Lithocarpus litseifolius).</title>
        <authorList>
            <person name="Zhou J."/>
        </authorList>
    </citation>
    <scope>NUCLEOTIDE SEQUENCE [LARGE SCALE GENOMIC DNA]</scope>
    <source>
        <strain evidence="6">Zhou-2022a</strain>
        <tissue evidence="6">Leaf</tissue>
    </source>
</reference>
<keyword evidence="1" id="KW-0560">Oxidoreductase</keyword>
<dbReference type="AlphaFoldDB" id="A0AAW2DAX0"/>
<dbReference type="EMBL" id="JAZDWU010000003">
    <property type="protein sequence ID" value="KAL0007379.1"/>
    <property type="molecule type" value="Genomic_DNA"/>
</dbReference>
<evidence type="ECO:0000256" key="2">
    <source>
        <dbReference type="ARBA" id="ARBA00023033"/>
    </source>
</evidence>
<keyword evidence="4" id="KW-0472">Membrane</keyword>